<dbReference type="InterPro" id="IPR027417">
    <property type="entry name" value="P-loop_NTPase"/>
</dbReference>
<dbReference type="InterPro" id="IPR053137">
    <property type="entry name" value="NLR-like"/>
</dbReference>
<dbReference type="Gene3D" id="1.25.40.10">
    <property type="entry name" value="Tetratricopeptide repeat domain"/>
    <property type="match status" value="2"/>
</dbReference>
<comment type="caution">
    <text evidence="3">The sequence shown here is derived from an EMBL/GenBank/DDBJ whole genome shotgun (WGS) entry which is preliminary data.</text>
</comment>
<organism evidence="3 4">
    <name type="scientific">Trichoderma arundinaceum</name>
    <dbReference type="NCBI Taxonomy" id="490622"/>
    <lineage>
        <taxon>Eukaryota</taxon>
        <taxon>Fungi</taxon>
        <taxon>Dikarya</taxon>
        <taxon>Ascomycota</taxon>
        <taxon>Pezizomycotina</taxon>
        <taxon>Sordariomycetes</taxon>
        <taxon>Hypocreomycetidae</taxon>
        <taxon>Hypocreales</taxon>
        <taxon>Hypocreaceae</taxon>
        <taxon>Trichoderma</taxon>
    </lineage>
</organism>
<name>A0A395NPS1_TRIAR</name>
<keyword evidence="4" id="KW-1185">Reference proteome</keyword>
<dbReference type="InterPro" id="IPR011990">
    <property type="entry name" value="TPR-like_helical_dom_sf"/>
</dbReference>
<sequence>MAQDDADSSEPRAQDAEVGTSDRAMGTEEFHSSQRLETLPRSAGSVPFRRDPDFINRGDILDQIGRCCLEPAGRVALVGPGGVGKSQLAVEFAYEFAKEHTDTWIFWIHAATQARIKEDFEKIADAVELAGREQPDANVPLLVQNWLSSEGNGKWILILDNADHADVLYRVDGSSPGLRALVTYLPQSANGSIIITTPDGDLASRLTGNPKHVISVGPMTREVSVALLEKKLGSLSDTRIAEQLVEAVDYMPLAISFVAAYIQASEPQISIEKYLSDFRQGMHKRTALLQYEPWELMREAETSRAVSGTWHMSFAHVQQYHPSATGLVALMSYFGYQIIPEWALFFFMRPAPKPTASGSDDSSTFESRIREDIAILIKYGLINANEEGNRFEMHRLAQLSAKTWLKSSGTQETLEELYISQMFHSFLAGGYEMRVSCTDVIEHIQFTLDHQPKEFRLEQWTRLCRDGEQFALLQRSYEPAKPTADKTETVPGSAGEDQKKLRTYWDLWKEYKERGLEAVKTCKAVYGPAHPNTVTSMSSLATVYQNLGEWGEAEKLELEVVECRTKALGAEHSETMATWSSLACLYQKQGRWDEAEKLGQQILGTLEITCGTHHGSTLQSKIDLASAWNGQGRWEEAQKLALDVIEYLKLRLKDDDLTIMSASATLALAYRNQGLWREAEELGGRVMETYKDKLGADHPSTLESMHDHACTWKGMDRVEEALELMKECAEDRRRVIGPEHPYTLASLSAVEEWSKMAS</sequence>
<dbReference type="InterPro" id="IPR002182">
    <property type="entry name" value="NB-ARC"/>
</dbReference>
<feature type="compositionally biased region" description="Basic and acidic residues" evidence="1">
    <location>
        <begin position="25"/>
        <end position="34"/>
    </location>
</feature>
<evidence type="ECO:0000313" key="4">
    <source>
        <dbReference type="Proteomes" id="UP000266272"/>
    </source>
</evidence>
<dbReference type="SUPFAM" id="SSF48452">
    <property type="entry name" value="TPR-like"/>
    <property type="match status" value="2"/>
</dbReference>
<evidence type="ECO:0000259" key="2">
    <source>
        <dbReference type="Pfam" id="PF00931"/>
    </source>
</evidence>
<evidence type="ECO:0000256" key="1">
    <source>
        <dbReference type="SAM" id="MobiDB-lite"/>
    </source>
</evidence>
<dbReference type="Pfam" id="PF13374">
    <property type="entry name" value="TPR_10"/>
    <property type="match status" value="3"/>
</dbReference>
<proteinExistence type="predicted"/>
<evidence type="ECO:0000313" key="3">
    <source>
        <dbReference type="EMBL" id="RFU78060.1"/>
    </source>
</evidence>
<dbReference type="PANTHER" id="PTHR46082:SF6">
    <property type="entry name" value="AAA+ ATPASE DOMAIN-CONTAINING PROTEIN-RELATED"/>
    <property type="match status" value="1"/>
</dbReference>
<feature type="region of interest" description="Disordered" evidence="1">
    <location>
        <begin position="1"/>
        <end position="44"/>
    </location>
</feature>
<dbReference type="Gene3D" id="3.40.50.300">
    <property type="entry name" value="P-loop containing nucleotide triphosphate hydrolases"/>
    <property type="match status" value="1"/>
</dbReference>
<dbReference type="PANTHER" id="PTHR46082">
    <property type="entry name" value="ATP/GTP-BINDING PROTEIN-RELATED"/>
    <property type="match status" value="1"/>
</dbReference>
<dbReference type="Proteomes" id="UP000266272">
    <property type="component" value="Unassembled WGS sequence"/>
</dbReference>
<dbReference type="AlphaFoldDB" id="A0A395NPS1"/>
<dbReference type="STRING" id="490622.A0A395NPS1"/>
<gene>
    <name evidence="3" type="ORF">TARUN_4173</name>
</gene>
<dbReference type="SUPFAM" id="SSF52540">
    <property type="entry name" value="P-loop containing nucleoside triphosphate hydrolases"/>
    <property type="match status" value="1"/>
</dbReference>
<accession>A0A395NPS1</accession>
<dbReference type="OrthoDB" id="626167at2759"/>
<dbReference type="Pfam" id="PF13424">
    <property type="entry name" value="TPR_12"/>
    <property type="match status" value="1"/>
</dbReference>
<feature type="domain" description="NB-ARC" evidence="2">
    <location>
        <begin position="74"/>
        <end position="232"/>
    </location>
</feature>
<reference evidence="3 4" key="1">
    <citation type="journal article" date="2018" name="PLoS Pathog.">
        <title>Evolution of structural diversity of trichothecenes, a family of toxins produced by plant pathogenic and entomopathogenic fungi.</title>
        <authorList>
            <person name="Proctor R.H."/>
            <person name="McCormick S.P."/>
            <person name="Kim H.S."/>
            <person name="Cardoza R.E."/>
            <person name="Stanley A.M."/>
            <person name="Lindo L."/>
            <person name="Kelly A."/>
            <person name="Brown D.W."/>
            <person name="Lee T."/>
            <person name="Vaughan M.M."/>
            <person name="Alexander N.J."/>
            <person name="Busman M."/>
            <person name="Gutierrez S."/>
        </authorList>
    </citation>
    <scope>NUCLEOTIDE SEQUENCE [LARGE SCALE GENOMIC DNA]</scope>
    <source>
        <strain evidence="3 4">IBT 40837</strain>
    </source>
</reference>
<dbReference type="EMBL" id="PXOA01000236">
    <property type="protein sequence ID" value="RFU78060.1"/>
    <property type="molecule type" value="Genomic_DNA"/>
</dbReference>
<protein>
    <submittedName>
        <fullName evidence="3">Kinesin light chain</fullName>
    </submittedName>
</protein>
<dbReference type="Pfam" id="PF00931">
    <property type="entry name" value="NB-ARC"/>
    <property type="match status" value="1"/>
</dbReference>
<dbReference type="GO" id="GO:0043531">
    <property type="term" value="F:ADP binding"/>
    <property type="evidence" value="ECO:0007669"/>
    <property type="project" value="InterPro"/>
</dbReference>